<feature type="domain" description="HTH LytTR-type" evidence="1">
    <location>
        <begin position="137"/>
        <end position="241"/>
    </location>
</feature>
<dbReference type="Gene3D" id="3.30.450.20">
    <property type="entry name" value="PAS domain"/>
    <property type="match status" value="1"/>
</dbReference>
<dbReference type="InterPro" id="IPR007492">
    <property type="entry name" value="LytTR_DNA-bd_dom"/>
</dbReference>
<dbReference type="SMART" id="SM00850">
    <property type="entry name" value="LytTR"/>
    <property type="match status" value="1"/>
</dbReference>
<dbReference type="InterPro" id="IPR013656">
    <property type="entry name" value="PAS_4"/>
</dbReference>
<keyword evidence="3" id="KW-1185">Reference proteome</keyword>
<comment type="caution">
    <text evidence="2">The sequence shown here is derived from an EMBL/GenBank/DDBJ whole genome shotgun (WGS) entry which is preliminary data.</text>
</comment>
<sequence length="253" mass="27730">MSHLSPLYLLERFDVGIVQLDAERRVTAMNDLARKILPVDEKQPFDASVVSFHPPRSQPKVEFMLDQAAICPVANPPPMTMIINIPERVLLIKVTRLSNARAATAGYTLVFYDITDLVSGEQPAVDASDQRRRLAKIPTISGQQVVLVDADDALHLHSEGHYTRVITADGNRFCNLSLGDLEARLDPAQFMRVHRCHIVNLSAIKGLARDTGRLMVRLAGNGEPVPVSRTSAPDLLSRLGMSPVVGNGAAKRD</sequence>
<dbReference type="Gene3D" id="2.40.50.1020">
    <property type="entry name" value="LytTr DNA-binding domain"/>
    <property type="match status" value="1"/>
</dbReference>
<evidence type="ECO:0000259" key="1">
    <source>
        <dbReference type="PROSITE" id="PS50930"/>
    </source>
</evidence>
<evidence type="ECO:0000313" key="2">
    <source>
        <dbReference type="EMBL" id="MDY0747273.1"/>
    </source>
</evidence>
<name>A0ABU5DNG1_9BURK</name>
<dbReference type="EMBL" id="JAXCLA010000007">
    <property type="protein sequence ID" value="MDY0747273.1"/>
    <property type="molecule type" value="Genomic_DNA"/>
</dbReference>
<dbReference type="Proteomes" id="UP001285263">
    <property type="component" value="Unassembled WGS sequence"/>
</dbReference>
<dbReference type="PROSITE" id="PS50930">
    <property type="entry name" value="HTH_LYTTR"/>
    <property type="match status" value="1"/>
</dbReference>
<dbReference type="GO" id="GO:0003677">
    <property type="term" value="F:DNA binding"/>
    <property type="evidence" value="ECO:0007669"/>
    <property type="project" value="UniProtKB-KW"/>
</dbReference>
<dbReference type="SUPFAM" id="SSF55785">
    <property type="entry name" value="PYP-like sensor domain (PAS domain)"/>
    <property type="match status" value="1"/>
</dbReference>
<evidence type="ECO:0000313" key="3">
    <source>
        <dbReference type="Proteomes" id="UP001285263"/>
    </source>
</evidence>
<keyword evidence="2" id="KW-0238">DNA-binding</keyword>
<dbReference type="Pfam" id="PF08448">
    <property type="entry name" value="PAS_4"/>
    <property type="match status" value="1"/>
</dbReference>
<gene>
    <name evidence="2" type="ORF">SNE35_22395</name>
</gene>
<organism evidence="2 3">
    <name type="scientific">Roseateles agri</name>
    <dbReference type="NCBI Taxonomy" id="3098619"/>
    <lineage>
        <taxon>Bacteria</taxon>
        <taxon>Pseudomonadati</taxon>
        <taxon>Pseudomonadota</taxon>
        <taxon>Betaproteobacteria</taxon>
        <taxon>Burkholderiales</taxon>
        <taxon>Sphaerotilaceae</taxon>
        <taxon>Roseateles</taxon>
    </lineage>
</organism>
<dbReference type="PANTHER" id="PTHR37299:SF1">
    <property type="entry name" value="STAGE 0 SPORULATION PROTEIN A HOMOLOG"/>
    <property type="match status" value="1"/>
</dbReference>
<dbReference type="InterPro" id="IPR035965">
    <property type="entry name" value="PAS-like_dom_sf"/>
</dbReference>
<dbReference type="PANTHER" id="PTHR37299">
    <property type="entry name" value="TRANSCRIPTIONAL REGULATOR-RELATED"/>
    <property type="match status" value="1"/>
</dbReference>
<dbReference type="RefSeq" id="WP_320425230.1">
    <property type="nucleotide sequence ID" value="NZ_JAXCLA010000007.1"/>
</dbReference>
<proteinExistence type="predicted"/>
<dbReference type="Pfam" id="PF04397">
    <property type="entry name" value="LytTR"/>
    <property type="match status" value="1"/>
</dbReference>
<reference evidence="2 3" key="1">
    <citation type="submission" date="2023-11" db="EMBL/GenBank/DDBJ databases">
        <title>Paucibacter sp. nov., isolated from fresh soil in Korea.</title>
        <authorList>
            <person name="Le N.T.T."/>
        </authorList>
    </citation>
    <scope>NUCLEOTIDE SEQUENCE [LARGE SCALE GENOMIC DNA]</scope>
    <source>
        <strain evidence="2 3">R3-3</strain>
    </source>
</reference>
<accession>A0ABU5DNG1</accession>
<dbReference type="InterPro" id="IPR046947">
    <property type="entry name" value="LytR-like"/>
</dbReference>
<protein>
    <submittedName>
        <fullName evidence="2">LytTR family transcriptional regulator DNA-binding domain-containing protein</fullName>
    </submittedName>
</protein>